<sequence length="241" mass="27227">MMLVNMFKLKKGDIISIIGAGGKTTFLFRLADELREMGKKVLVATTTRVYMPPKDCYDELCTDIKELLDKSKKLTKGVMVAGSGVSSENKLLALDQETVQNIKDYYDYILIEADGSKRKPLKGWRENEPVVIEDTTKTIAVVDIRGVGLTANPYTIHNFELFKELTGIEDGEVVTPSHVRKMITGEKGLLQKGVGQEILYFNKVEDDMDIENLKAVAKDIDKKVIYGSLKYQFYHEFMSRP</sequence>
<dbReference type="HOGENOM" id="CLU_068045_2_1_0"/>
<evidence type="ECO:0000313" key="1">
    <source>
        <dbReference type="EMBL" id="ADO82702.1"/>
    </source>
</evidence>
<dbReference type="SUPFAM" id="SSF52540">
    <property type="entry name" value="P-loop containing nucleoside triphosphate hydrolases"/>
    <property type="match status" value="1"/>
</dbReference>
<dbReference type="Proteomes" id="UP000006875">
    <property type="component" value="Chromosome"/>
</dbReference>
<dbReference type="InterPro" id="IPR027417">
    <property type="entry name" value="P-loop_NTPase"/>
</dbReference>
<organism evidence="1 2">
    <name type="scientific">Ilyobacter polytropus (strain ATCC 51220 / DSM 2926 / LMG 16218 / CuHBu1)</name>
    <dbReference type="NCBI Taxonomy" id="572544"/>
    <lineage>
        <taxon>Bacteria</taxon>
        <taxon>Fusobacteriati</taxon>
        <taxon>Fusobacteriota</taxon>
        <taxon>Fusobacteriia</taxon>
        <taxon>Fusobacteriales</taxon>
        <taxon>Fusobacteriaceae</taxon>
        <taxon>Ilyobacter</taxon>
    </lineage>
</organism>
<dbReference type="Pfam" id="PF19842">
    <property type="entry name" value="YqeC"/>
    <property type="match status" value="1"/>
</dbReference>
<dbReference type="NCBIfam" id="TIGR03172">
    <property type="entry name" value="selenium cofactor biosynthesis protein YqeC"/>
    <property type="match status" value="1"/>
</dbReference>
<dbReference type="AlphaFoldDB" id="E3H8D5"/>
<name>E3H8D5_ILYPC</name>
<dbReference type="eggNOG" id="COG1192">
    <property type="taxonomic scope" value="Bacteria"/>
</dbReference>
<dbReference type="InterPro" id="IPR017587">
    <property type="entry name" value="YqeC"/>
</dbReference>
<dbReference type="EMBL" id="CP002281">
    <property type="protein sequence ID" value="ADO82702.1"/>
    <property type="molecule type" value="Genomic_DNA"/>
</dbReference>
<dbReference type="RefSeq" id="WP_013387371.1">
    <property type="nucleotide sequence ID" value="NC_014632.1"/>
</dbReference>
<evidence type="ECO:0000313" key="2">
    <source>
        <dbReference type="Proteomes" id="UP000006875"/>
    </source>
</evidence>
<proteinExistence type="predicted"/>
<reference evidence="1 2" key="1">
    <citation type="journal article" date="2010" name="Stand. Genomic Sci.">
        <title>Complete genome sequence of Ilyobacter polytropus type strain (CuHbu1).</title>
        <authorList>
            <person name="Sikorski J."/>
            <person name="Chertkov O."/>
            <person name="Lapidus A."/>
            <person name="Nolan M."/>
            <person name="Lucas S."/>
            <person name="Del Rio T.G."/>
            <person name="Tice H."/>
            <person name="Cheng J.F."/>
            <person name="Tapia R."/>
            <person name="Han C."/>
            <person name="Goodwin L."/>
            <person name="Pitluck S."/>
            <person name="Liolios K."/>
            <person name="Ivanova N."/>
            <person name="Mavromatis K."/>
            <person name="Mikhailova N."/>
            <person name="Pati A."/>
            <person name="Chen A."/>
            <person name="Palaniappan K."/>
            <person name="Land M."/>
            <person name="Hauser L."/>
            <person name="Chang Y.J."/>
            <person name="Jeffries C.D."/>
            <person name="Brambilla E."/>
            <person name="Yasawong M."/>
            <person name="Rohde M."/>
            <person name="Pukall R."/>
            <person name="Spring S."/>
            <person name="Goker M."/>
            <person name="Woyke T."/>
            <person name="Bristow J."/>
            <person name="Eisen J.A."/>
            <person name="Markowitz V."/>
            <person name="Hugenholtz P."/>
            <person name="Kyrpides N.C."/>
            <person name="Klenk H.P."/>
        </authorList>
    </citation>
    <scope>NUCLEOTIDE SEQUENCE [LARGE SCALE GENOMIC DNA]</scope>
    <source>
        <strain evidence="2">ATCC 51220 / DSM 2926 / LMG 16218 / CuHBu1</strain>
    </source>
</reference>
<protein>
    <recommendedName>
        <fullName evidence="3">Selenium-dependent hydroxylase accessory protein YqeC</fullName>
    </recommendedName>
</protein>
<keyword evidence="2" id="KW-1185">Reference proteome</keyword>
<dbReference type="STRING" id="572544.Ilyop_0919"/>
<accession>E3H8D5</accession>
<evidence type="ECO:0008006" key="3">
    <source>
        <dbReference type="Google" id="ProtNLM"/>
    </source>
</evidence>
<dbReference type="KEGG" id="ipo:Ilyop_0919"/>
<dbReference type="OrthoDB" id="9797742at2"/>
<gene>
    <name evidence="1" type="ordered locus">Ilyop_0919</name>
</gene>